<gene>
    <name evidence="1" type="ORF">COW81_00715</name>
</gene>
<sequence length="163" mass="18853">MKESLGVDLGNVIIDHVGFGTTPEFFLYGDYNTIPPVQGVFDALRCLNQERFHGSMFVVYNASDVADQKIISWLRVHNFFERTGVSSERITRTQNGRNKSSVCELYQATHFIDDRLEVLSHMIETAPNLFLYQPDQAEIDEYREFLSRVVRVESWAELVEKIK</sequence>
<evidence type="ECO:0000313" key="1">
    <source>
        <dbReference type="EMBL" id="PIP87348.1"/>
    </source>
</evidence>
<dbReference type="Proteomes" id="UP000231143">
    <property type="component" value="Unassembled WGS sequence"/>
</dbReference>
<organism evidence="1 2">
    <name type="scientific">Candidatus Campbellbacteria bacterium CG22_combo_CG10-13_8_21_14_all_36_13</name>
    <dbReference type="NCBI Taxonomy" id="1974529"/>
    <lineage>
        <taxon>Bacteria</taxon>
        <taxon>Candidatus Campbelliibacteriota</taxon>
    </lineage>
</organism>
<evidence type="ECO:0000313" key="2">
    <source>
        <dbReference type="Proteomes" id="UP000231143"/>
    </source>
</evidence>
<dbReference type="EMBL" id="PCTT01000009">
    <property type="protein sequence ID" value="PIP87348.1"/>
    <property type="molecule type" value="Genomic_DNA"/>
</dbReference>
<reference evidence="1 2" key="1">
    <citation type="submission" date="2017-09" db="EMBL/GenBank/DDBJ databases">
        <title>Depth-based differentiation of microbial function through sediment-hosted aquifers and enrichment of novel symbionts in the deep terrestrial subsurface.</title>
        <authorList>
            <person name="Probst A.J."/>
            <person name="Ladd B."/>
            <person name="Jarett J.K."/>
            <person name="Geller-Mcgrath D.E."/>
            <person name="Sieber C.M."/>
            <person name="Emerson J.B."/>
            <person name="Anantharaman K."/>
            <person name="Thomas B.C."/>
            <person name="Malmstrom R."/>
            <person name="Stieglmeier M."/>
            <person name="Klingl A."/>
            <person name="Woyke T."/>
            <person name="Ryan C.M."/>
            <person name="Banfield J.F."/>
        </authorList>
    </citation>
    <scope>NUCLEOTIDE SEQUENCE [LARGE SCALE GENOMIC DNA]</scope>
    <source>
        <strain evidence="1">CG22_combo_CG10-13_8_21_14_all_36_13</strain>
    </source>
</reference>
<comment type="caution">
    <text evidence="1">The sequence shown here is derived from an EMBL/GenBank/DDBJ whole genome shotgun (WGS) entry which is preliminary data.</text>
</comment>
<name>A0A2H0DZN6_9BACT</name>
<dbReference type="AlphaFoldDB" id="A0A2H0DZN6"/>
<proteinExistence type="predicted"/>
<protein>
    <submittedName>
        <fullName evidence="1">Uncharacterized protein</fullName>
    </submittedName>
</protein>
<dbReference type="InterPro" id="IPR023214">
    <property type="entry name" value="HAD_sf"/>
</dbReference>
<accession>A0A2H0DZN6</accession>
<dbReference type="Gene3D" id="3.40.50.1000">
    <property type="entry name" value="HAD superfamily/HAD-like"/>
    <property type="match status" value="1"/>
</dbReference>